<evidence type="ECO:0000313" key="19">
    <source>
        <dbReference type="Proteomes" id="UP000589036"/>
    </source>
</evidence>
<keyword evidence="5" id="KW-0547">Nucleotide-binding</keyword>
<gene>
    <name evidence="18" type="ORF">HDA32_005270</name>
</gene>
<evidence type="ECO:0000256" key="6">
    <source>
        <dbReference type="ARBA" id="ARBA00022777"/>
    </source>
</evidence>
<evidence type="ECO:0000256" key="8">
    <source>
        <dbReference type="ARBA" id="ARBA00022840"/>
    </source>
</evidence>
<keyword evidence="9" id="KW-0460">Magnesium</keyword>
<dbReference type="Gene3D" id="3.60.40.10">
    <property type="entry name" value="PPM-type phosphatase domain"/>
    <property type="match status" value="1"/>
</dbReference>
<keyword evidence="8" id="KW-0067">ATP-binding</keyword>
<feature type="domain" description="PPM-type phosphatase" evidence="17">
    <location>
        <begin position="212"/>
        <end position="427"/>
    </location>
</feature>
<evidence type="ECO:0000256" key="13">
    <source>
        <dbReference type="ARBA" id="ARBA00056274"/>
    </source>
</evidence>
<comment type="catalytic activity">
    <reaction evidence="12">
        <text>O-phospho-L-seryl-[protein] + H2O = L-seryl-[protein] + phosphate</text>
        <dbReference type="Rhea" id="RHEA:20629"/>
        <dbReference type="Rhea" id="RHEA-COMP:9863"/>
        <dbReference type="Rhea" id="RHEA-COMP:11604"/>
        <dbReference type="ChEBI" id="CHEBI:15377"/>
        <dbReference type="ChEBI" id="CHEBI:29999"/>
        <dbReference type="ChEBI" id="CHEBI:43474"/>
        <dbReference type="ChEBI" id="CHEBI:83421"/>
        <dbReference type="EC" id="3.1.3.16"/>
    </reaction>
</comment>
<evidence type="ECO:0000313" key="18">
    <source>
        <dbReference type="EMBL" id="NYE50150.1"/>
    </source>
</evidence>
<dbReference type="EC" id="3.1.3.16" evidence="1"/>
<dbReference type="SMART" id="SM00331">
    <property type="entry name" value="PP2C_SIG"/>
    <property type="match status" value="1"/>
</dbReference>
<evidence type="ECO:0000256" key="2">
    <source>
        <dbReference type="ARBA" id="ARBA00022553"/>
    </source>
</evidence>
<dbReference type="FunFam" id="3.30.450.40:FF:000035">
    <property type="entry name" value="PAS sensor protein"/>
    <property type="match status" value="1"/>
</dbReference>
<dbReference type="GO" id="GO:0016301">
    <property type="term" value="F:kinase activity"/>
    <property type="evidence" value="ECO:0007669"/>
    <property type="project" value="UniProtKB-KW"/>
</dbReference>
<dbReference type="PANTHER" id="PTHR43156:SF2">
    <property type="entry name" value="STAGE II SPORULATION PROTEIN E"/>
    <property type="match status" value="1"/>
</dbReference>
<keyword evidence="10" id="KW-0904">Protein phosphatase</keyword>
<keyword evidence="6" id="KW-0418">Kinase</keyword>
<feature type="domain" description="GAF" evidence="16">
    <location>
        <begin position="38"/>
        <end position="192"/>
    </location>
</feature>
<evidence type="ECO:0000256" key="14">
    <source>
        <dbReference type="ARBA" id="ARBA00075117"/>
    </source>
</evidence>
<dbReference type="SUPFAM" id="SSF81606">
    <property type="entry name" value="PP2C-like"/>
    <property type="match status" value="1"/>
</dbReference>
<name>A0A852U898_9ACTN</name>
<keyword evidence="4" id="KW-0479">Metal-binding</keyword>
<dbReference type="Gene3D" id="3.30.450.40">
    <property type="match status" value="1"/>
</dbReference>
<comment type="caution">
    <text evidence="18">The sequence shown here is derived from an EMBL/GenBank/DDBJ whole genome shotgun (WGS) entry which is preliminary data.</text>
</comment>
<evidence type="ECO:0000256" key="9">
    <source>
        <dbReference type="ARBA" id="ARBA00022842"/>
    </source>
</evidence>
<accession>A0A852U898</accession>
<evidence type="ECO:0000256" key="15">
    <source>
        <dbReference type="ARBA" id="ARBA00081350"/>
    </source>
</evidence>
<dbReference type="SMART" id="SM00065">
    <property type="entry name" value="GAF"/>
    <property type="match status" value="1"/>
</dbReference>
<evidence type="ECO:0000256" key="12">
    <source>
        <dbReference type="ARBA" id="ARBA00047761"/>
    </source>
</evidence>
<dbReference type="InterPro" id="IPR036457">
    <property type="entry name" value="PPM-type-like_dom_sf"/>
</dbReference>
<keyword evidence="3" id="KW-0808">Transferase</keyword>
<dbReference type="InterPro" id="IPR001932">
    <property type="entry name" value="PPM-type_phosphatase-like_dom"/>
</dbReference>
<dbReference type="Proteomes" id="UP000589036">
    <property type="component" value="Unassembled WGS sequence"/>
</dbReference>
<dbReference type="GO" id="GO:0005524">
    <property type="term" value="F:ATP binding"/>
    <property type="evidence" value="ECO:0007669"/>
    <property type="project" value="UniProtKB-KW"/>
</dbReference>
<comment type="function">
    <text evidence="13">Primarily acts as an independent SigF regulator that is sensitive to the osmosensory signal, mediating the cross talk of PknD with the SigF regulon. Possesses both phosphatase and kinase activities. The kinase domain functions as a classic anti-sigma factor-like kinase to phosphorylate the anti-anti-sigma factor domain at the canonical regulatory site, and the phosphatase domain antagonizes this activity.</text>
</comment>
<dbReference type="PANTHER" id="PTHR43156">
    <property type="entry name" value="STAGE II SPORULATION PROTEIN E-RELATED"/>
    <property type="match status" value="1"/>
</dbReference>
<protein>
    <recommendedName>
        <fullName evidence="1">protein-serine/threonine phosphatase</fullName>
        <ecNumber evidence="1">3.1.3.16</ecNumber>
    </recommendedName>
    <alternativeName>
        <fullName evidence="15">Protein-serine/threonine phosphatase</fullName>
    </alternativeName>
    <alternativeName>
        <fullName evidence="14">Serine/threonine-protein kinase</fullName>
    </alternativeName>
</protein>
<evidence type="ECO:0000256" key="4">
    <source>
        <dbReference type="ARBA" id="ARBA00022723"/>
    </source>
</evidence>
<evidence type="ECO:0000256" key="10">
    <source>
        <dbReference type="ARBA" id="ARBA00022912"/>
    </source>
</evidence>
<evidence type="ECO:0000256" key="1">
    <source>
        <dbReference type="ARBA" id="ARBA00013081"/>
    </source>
</evidence>
<dbReference type="GO" id="GO:0004722">
    <property type="term" value="F:protein serine/threonine phosphatase activity"/>
    <property type="evidence" value="ECO:0007669"/>
    <property type="project" value="UniProtKB-EC"/>
</dbReference>
<dbReference type="InterPro" id="IPR052016">
    <property type="entry name" value="Bact_Sigma-Reg"/>
</dbReference>
<dbReference type="RefSeq" id="WP_179645680.1">
    <property type="nucleotide sequence ID" value="NZ_BAAAYY010000014.1"/>
</dbReference>
<keyword evidence="7" id="KW-0378">Hydrolase</keyword>
<dbReference type="AlphaFoldDB" id="A0A852U898"/>
<evidence type="ECO:0000256" key="3">
    <source>
        <dbReference type="ARBA" id="ARBA00022679"/>
    </source>
</evidence>
<organism evidence="18 19">
    <name type="scientific">Spinactinospora alkalitolerans</name>
    <dbReference type="NCBI Taxonomy" id="687207"/>
    <lineage>
        <taxon>Bacteria</taxon>
        <taxon>Bacillati</taxon>
        <taxon>Actinomycetota</taxon>
        <taxon>Actinomycetes</taxon>
        <taxon>Streptosporangiales</taxon>
        <taxon>Nocardiopsidaceae</taxon>
        <taxon>Spinactinospora</taxon>
    </lineage>
</organism>
<dbReference type="EMBL" id="JACCCC010000001">
    <property type="protein sequence ID" value="NYE50150.1"/>
    <property type="molecule type" value="Genomic_DNA"/>
</dbReference>
<dbReference type="GO" id="GO:0046872">
    <property type="term" value="F:metal ion binding"/>
    <property type="evidence" value="ECO:0007669"/>
    <property type="project" value="UniProtKB-KW"/>
</dbReference>
<evidence type="ECO:0000259" key="17">
    <source>
        <dbReference type="SMART" id="SM00331"/>
    </source>
</evidence>
<keyword evidence="19" id="KW-1185">Reference proteome</keyword>
<evidence type="ECO:0000256" key="11">
    <source>
        <dbReference type="ARBA" id="ARBA00023211"/>
    </source>
</evidence>
<sequence>MAHDTEGAGNGAVSALEGPLSRLTLMAEVSTALGSSLDGDDVLRRLTRLLVPQLADWCTASLLGDRLRRVALVHRDPGAVPPDTEGVLPPPDPLSESPVERVLAGEGPLLVTEFPEAATPLSRAHKELTDALGAHTEILIPLRARRRILGSLSLVRTDPERPLTEADFALVEDLAHRAALALDNARLYAAQRDTAHDFQRALLPELPDIGRLRLAARYTPAQAGAEVGGDWYDALVLPDGATALTVGDVSGHDLAAAVQMSKLQSMLRTLVWDHREPPSAIMRRLDSLLQYLPSIPQTATVVYGRVEGGAGGPWQWHWANAGHLPPLLVTDEGVTRYLDAGHGVLLGVDDTLARLDARTDLPPCSTLLLYTDGLVERRGEFIERGMVRLRQQAALLARESVDAFCDGLLESMVDTPEDDVVLLALRIPEAAAPAAQGGTG</sequence>
<keyword evidence="2" id="KW-0597">Phosphoprotein</keyword>
<reference evidence="18 19" key="1">
    <citation type="submission" date="2020-07" db="EMBL/GenBank/DDBJ databases">
        <title>Sequencing the genomes of 1000 actinobacteria strains.</title>
        <authorList>
            <person name="Klenk H.-P."/>
        </authorList>
    </citation>
    <scope>NUCLEOTIDE SEQUENCE [LARGE SCALE GENOMIC DNA]</scope>
    <source>
        <strain evidence="18 19">CXB654</strain>
    </source>
</reference>
<evidence type="ECO:0000259" key="16">
    <source>
        <dbReference type="SMART" id="SM00065"/>
    </source>
</evidence>
<proteinExistence type="predicted"/>
<evidence type="ECO:0000256" key="7">
    <source>
        <dbReference type="ARBA" id="ARBA00022801"/>
    </source>
</evidence>
<dbReference type="SUPFAM" id="SSF55781">
    <property type="entry name" value="GAF domain-like"/>
    <property type="match status" value="1"/>
</dbReference>
<keyword evidence="11" id="KW-0464">Manganese</keyword>
<dbReference type="FunFam" id="3.60.40.10:FF:000005">
    <property type="entry name" value="Serine/threonine protein phosphatase"/>
    <property type="match status" value="1"/>
</dbReference>
<dbReference type="InterPro" id="IPR029016">
    <property type="entry name" value="GAF-like_dom_sf"/>
</dbReference>
<dbReference type="Pfam" id="PF01590">
    <property type="entry name" value="GAF"/>
    <property type="match status" value="1"/>
</dbReference>
<dbReference type="Pfam" id="PF07228">
    <property type="entry name" value="SpoIIE"/>
    <property type="match status" value="1"/>
</dbReference>
<evidence type="ECO:0000256" key="5">
    <source>
        <dbReference type="ARBA" id="ARBA00022741"/>
    </source>
</evidence>
<dbReference type="InterPro" id="IPR003018">
    <property type="entry name" value="GAF"/>
</dbReference>